<dbReference type="FunFam" id="3.30.200.20:FF:000035">
    <property type="entry name" value="Serine/threonine protein kinase Stk1"/>
    <property type="match status" value="1"/>
</dbReference>
<sequence>MIERVLARRYEIQEHIGGGGMADVYRAHDKLLDRAVAVKILHAQFANDAEFIEKFHREAKGAAKLTHQNIVNIYDVGEDEGSHFIVMEYVAGKTLKEYIQEKGYLEPEEAARIAKELACALEAAHKNDLVHCDIKPHNILIMDDGHIKVTDFGIARAVSSSTMTYGGNVMGSVHYFSPEQAKGTAITTKSDVYSLGVVLYEMLTGTLPYNGETSVSIALKHLQEEPVPIRQIKPSVPAVLEAIVQKAMNKDPMLRPTSTDMYMDLEQALSMIQGKSTGAIVNAPQTSNDPFATQVIPRVTPDMIQQNQPQQYSSQDYDYDYDGDYDDSGEEDEGSFKKMIKSKKFVFGLVLILILGFFAGSFLSFGNFWSSVEVEVPDVVGRQVEIAREMLEEKNLRVKIAETYDANVPAGQVVSQYPEAGIMVKEQRQVTIYISKGGEELTMPDLKGMSRSNAEAKLNKMGLKIGAVYEEEADEPAGTVLKQDPANGSKVTKGQTVDFTVSKGPKKTGVTIPDYTGMSVDSVKSNLAANNLKLGTVTEKTSSQSRGTVIGQSPAAGSEVKEGGAVNIIVSSGQATSTTTKPTDPGKKTQKTSPEEVVKP</sequence>
<keyword evidence="11" id="KW-0472">Membrane</keyword>
<evidence type="ECO:0000259" key="12">
    <source>
        <dbReference type="PROSITE" id="PS50011"/>
    </source>
</evidence>
<dbReference type="EC" id="2.7.11.1" evidence="1"/>
<dbReference type="PROSITE" id="PS00107">
    <property type="entry name" value="PROTEIN_KINASE_ATP"/>
    <property type="match status" value="1"/>
</dbReference>
<evidence type="ECO:0000256" key="9">
    <source>
        <dbReference type="PROSITE-ProRule" id="PRU10141"/>
    </source>
</evidence>
<evidence type="ECO:0000256" key="5">
    <source>
        <dbReference type="ARBA" id="ARBA00022777"/>
    </source>
</evidence>
<feature type="binding site" evidence="9">
    <location>
        <position position="39"/>
    </location>
    <ligand>
        <name>ATP</name>
        <dbReference type="ChEBI" id="CHEBI:30616"/>
    </ligand>
</feature>
<dbReference type="Gene3D" id="3.30.10.20">
    <property type="match status" value="3"/>
</dbReference>
<dbReference type="InterPro" id="IPR000719">
    <property type="entry name" value="Prot_kinase_dom"/>
</dbReference>
<dbReference type="PANTHER" id="PTHR43289">
    <property type="entry name" value="MITOGEN-ACTIVATED PROTEIN KINASE KINASE KINASE 20-RELATED"/>
    <property type="match status" value="1"/>
</dbReference>
<dbReference type="Pfam" id="PF03793">
    <property type="entry name" value="PASTA"/>
    <property type="match status" value="3"/>
</dbReference>
<dbReference type="CDD" id="cd14014">
    <property type="entry name" value="STKc_PknB_like"/>
    <property type="match status" value="1"/>
</dbReference>
<keyword evidence="3" id="KW-0808">Transferase</keyword>
<evidence type="ECO:0000256" key="2">
    <source>
        <dbReference type="ARBA" id="ARBA00022527"/>
    </source>
</evidence>
<feature type="domain" description="PASTA" evidence="13">
    <location>
        <begin position="437"/>
        <end position="503"/>
    </location>
</feature>
<comment type="caution">
    <text evidence="14">The sequence shown here is derived from an EMBL/GenBank/DDBJ whole genome shotgun (WGS) entry which is preliminary data.</text>
</comment>
<dbReference type="RefSeq" id="WP_039211651.1">
    <property type="nucleotide sequence ID" value="NZ_JSCE01000236.1"/>
</dbReference>
<dbReference type="PROSITE" id="PS00108">
    <property type="entry name" value="PROTEIN_KINASE_ST"/>
    <property type="match status" value="1"/>
</dbReference>
<dbReference type="SUPFAM" id="SSF56112">
    <property type="entry name" value="Protein kinase-like (PK-like)"/>
    <property type="match status" value="1"/>
</dbReference>
<dbReference type="SMART" id="SM00220">
    <property type="entry name" value="S_TKc"/>
    <property type="match status" value="1"/>
</dbReference>
<dbReference type="eggNOG" id="COG2815">
    <property type="taxonomic scope" value="Bacteria"/>
</dbReference>
<dbReference type="GO" id="GO:0005524">
    <property type="term" value="F:ATP binding"/>
    <property type="evidence" value="ECO:0007669"/>
    <property type="project" value="UniProtKB-UniRule"/>
</dbReference>
<evidence type="ECO:0000313" key="15">
    <source>
        <dbReference type="Proteomes" id="UP000030993"/>
    </source>
</evidence>
<comment type="catalytic activity">
    <reaction evidence="8">
        <text>L-seryl-[protein] + ATP = O-phospho-L-seryl-[protein] + ADP + H(+)</text>
        <dbReference type="Rhea" id="RHEA:17989"/>
        <dbReference type="Rhea" id="RHEA-COMP:9863"/>
        <dbReference type="Rhea" id="RHEA-COMP:11604"/>
        <dbReference type="ChEBI" id="CHEBI:15378"/>
        <dbReference type="ChEBI" id="CHEBI:29999"/>
        <dbReference type="ChEBI" id="CHEBI:30616"/>
        <dbReference type="ChEBI" id="CHEBI:83421"/>
        <dbReference type="ChEBI" id="CHEBI:456216"/>
        <dbReference type="EC" id="2.7.11.1"/>
    </reaction>
</comment>
<gene>
    <name evidence="14" type="ORF">NZ47_12665</name>
</gene>
<keyword evidence="2 14" id="KW-0723">Serine/threonine-protein kinase</keyword>
<evidence type="ECO:0000256" key="6">
    <source>
        <dbReference type="ARBA" id="ARBA00022840"/>
    </source>
</evidence>
<dbReference type="InterPro" id="IPR011009">
    <property type="entry name" value="Kinase-like_dom_sf"/>
</dbReference>
<dbReference type="InterPro" id="IPR005543">
    <property type="entry name" value="PASTA_dom"/>
</dbReference>
<dbReference type="InterPro" id="IPR008271">
    <property type="entry name" value="Ser/Thr_kinase_AS"/>
</dbReference>
<dbReference type="SUPFAM" id="SSF54184">
    <property type="entry name" value="Penicillin-binding protein 2x (pbp-2x), c-terminal domain"/>
    <property type="match status" value="3"/>
</dbReference>
<dbReference type="STRING" id="82374.NZ47_12665"/>
<accession>A0A0B2JSQ8</accession>
<evidence type="ECO:0000256" key="4">
    <source>
        <dbReference type="ARBA" id="ARBA00022741"/>
    </source>
</evidence>
<keyword evidence="11" id="KW-1133">Transmembrane helix</keyword>
<dbReference type="InterPro" id="IPR017441">
    <property type="entry name" value="Protein_kinase_ATP_BS"/>
</dbReference>
<feature type="region of interest" description="Disordered" evidence="10">
    <location>
        <begin position="539"/>
        <end position="600"/>
    </location>
</feature>
<dbReference type="PROSITE" id="PS50011">
    <property type="entry name" value="PROTEIN_KINASE_DOM"/>
    <property type="match status" value="1"/>
</dbReference>
<evidence type="ECO:0000256" key="8">
    <source>
        <dbReference type="ARBA" id="ARBA00048679"/>
    </source>
</evidence>
<dbReference type="Proteomes" id="UP000030993">
    <property type="component" value="Unassembled WGS sequence"/>
</dbReference>
<dbReference type="Gene3D" id="3.30.200.20">
    <property type="entry name" value="Phosphorylase Kinase, domain 1"/>
    <property type="match status" value="1"/>
</dbReference>
<feature type="domain" description="Protein kinase" evidence="12">
    <location>
        <begin position="10"/>
        <end position="269"/>
    </location>
</feature>
<dbReference type="eggNOG" id="COG0515">
    <property type="taxonomic scope" value="Bacteria"/>
</dbReference>
<feature type="domain" description="PASTA" evidence="13">
    <location>
        <begin position="370"/>
        <end position="436"/>
    </location>
</feature>
<dbReference type="GO" id="GO:0004674">
    <property type="term" value="F:protein serine/threonine kinase activity"/>
    <property type="evidence" value="ECO:0007669"/>
    <property type="project" value="UniProtKB-KW"/>
</dbReference>
<organism evidence="14 15">
    <name type="scientific">Anaerovibrio lipolyticus</name>
    <dbReference type="NCBI Taxonomy" id="82374"/>
    <lineage>
        <taxon>Bacteria</taxon>
        <taxon>Bacillati</taxon>
        <taxon>Bacillota</taxon>
        <taxon>Negativicutes</taxon>
        <taxon>Selenomonadales</taxon>
        <taxon>Selenomonadaceae</taxon>
        <taxon>Anaerovibrio</taxon>
    </lineage>
</organism>
<name>A0A0B2JSQ8_9FIRM</name>
<evidence type="ECO:0000256" key="7">
    <source>
        <dbReference type="ARBA" id="ARBA00047899"/>
    </source>
</evidence>
<dbReference type="Gene3D" id="1.10.510.10">
    <property type="entry name" value="Transferase(Phosphotransferase) domain 1"/>
    <property type="match status" value="1"/>
</dbReference>
<evidence type="ECO:0000256" key="1">
    <source>
        <dbReference type="ARBA" id="ARBA00012513"/>
    </source>
</evidence>
<keyword evidence="11" id="KW-0812">Transmembrane</keyword>
<dbReference type="PROSITE" id="PS51178">
    <property type="entry name" value="PASTA"/>
    <property type="match status" value="3"/>
</dbReference>
<comment type="catalytic activity">
    <reaction evidence="7">
        <text>L-threonyl-[protein] + ATP = O-phospho-L-threonyl-[protein] + ADP + H(+)</text>
        <dbReference type="Rhea" id="RHEA:46608"/>
        <dbReference type="Rhea" id="RHEA-COMP:11060"/>
        <dbReference type="Rhea" id="RHEA-COMP:11605"/>
        <dbReference type="ChEBI" id="CHEBI:15378"/>
        <dbReference type="ChEBI" id="CHEBI:30013"/>
        <dbReference type="ChEBI" id="CHEBI:30616"/>
        <dbReference type="ChEBI" id="CHEBI:61977"/>
        <dbReference type="ChEBI" id="CHEBI:456216"/>
        <dbReference type="EC" id="2.7.11.1"/>
    </reaction>
</comment>
<evidence type="ECO:0000256" key="3">
    <source>
        <dbReference type="ARBA" id="ARBA00022679"/>
    </source>
</evidence>
<evidence type="ECO:0000259" key="13">
    <source>
        <dbReference type="PROSITE" id="PS51178"/>
    </source>
</evidence>
<feature type="compositionally biased region" description="Polar residues" evidence="10">
    <location>
        <begin position="539"/>
        <end position="551"/>
    </location>
</feature>
<evidence type="ECO:0000313" key="14">
    <source>
        <dbReference type="EMBL" id="KHM49541.1"/>
    </source>
</evidence>
<protein>
    <recommendedName>
        <fullName evidence="1">non-specific serine/threonine protein kinase</fullName>
        <ecNumber evidence="1">2.7.11.1</ecNumber>
    </recommendedName>
</protein>
<dbReference type="Pfam" id="PF00069">
    <property type="entry name" value="Pkinase"/>
    <property type="match status" value="1"/>
</dbReference>
<evidence type="ECO:0000256" key="11">
    <source>
        <dbReference type="SAM" id="Phobius"/>
    </source>
</evidence>
<feature type="domain" description="PASTA" evidence="13">
    <location>
        <begin position="506"/>
        <end position="572"/>
    </location>
</feature>
<keyword evidence="6 9" id="KW-0067">ATP-binding</keyword>
<keyword evidence="5 14" id="KW-0418">Kinase</keyword>
<dbReference type="FunFam" id="1.10.510.10:FF:000021">
    <property type="entry name" value="Serine/threonine protein kinase"/>
    <property type="match status" value="1"/>
</dbReference>
<reference evidence="14 15" key="1">
    <citation type="journal article" date="2013" name="PLoS ONE">
        <title>Identification and characterization of three novel lipases belonging to families II and V from Anaerovibrio lipolyticus 5ST.</title>
        <authorList>
            <person name="Prive F."/>
            <person name="Kaderbhai N.N."/>
            <person name="Girdwood S."/>
            <person name="Worgan H.J."/>
            <person name="Pinloche E."/>
            <person name="Scollan N.D."/>
            <person name="Huws S.A."/>
            <person name="Newbold C.J."/>
        </authorList>
    </citation>
    <scope>NUCLEOTIDE SEQUENCE [LARGE SCALE GENOMIC DNA]</scope>
    <source>
        <strain evidence="14 15">5S</strain>
    </source>
</reference>
<dbReference type="AlphaFoldDB" id="A0A0B2JSQ8"/>
<feature type="transmembrane region" description="Helical" evidence="11">
    <location>
        <begin position="345"/>
        <end position="369"/>
    </location>
</feature>
<keyword evidence="4 9" id="KW-0547">Nucleotide-binding</keyword>
<dbReference type="CDD" id="cd06577">
    <property type="entry name" value="PASTA_pknB"/>
    <property type="match status" value="3"/>
</dbReference>
<dbReference type="PANTHER" id="PTHR43289:SF34">
    <property type="entry name" value="SERINE_THREONINE-PROTEIN KINASE YBDM-RELATED"/>
    <property type="match status" value="1"/>
</dbReference>
<dbReference type="EMBL" id="JSCE01000236">
    <property type="protein sequence ID" value="KHM49541.1"/>
    <property type="molecule type" value="Genomic_DNA"/>
</dbReference>
<dbReference type="SMART" id="SM00740">
    <property type="entry name" value="PASTA"/>
    <property type="match status" value="3"/>
</dbReference>
<keyword evidence="15" id="KW-1185">Reference proteome</keyword>
<evidence type="ECO:0000256" key="10">
    <source>
        <dbReference type="SAM" id="MobiDB-lite"/>
    </source>
</evidence>
<proteinExistence type="predicted"/>
<dbReference type="NCBIfam" id="NF033483">
    <property type="entry name" value="PknB_PASTA_kin"/>
    <property type="match status" value="1"/>
</dbReference>